<dbReference type="InterPro" id="IPR001133">
    <property type="entry name" value="NADH_UbQ_OxRdtase_chain4L/K"/>
</dbReference>
<evidence type="ECO:0000256" key="15">
    <source>
        <dbReference type="ARBA" id="ARBA00023136"/>
    </source>
</evidence>
<keyword evidence="17" id="KW-0999">Mitochondrion inner membrane</keyword>
<comment type="subcellular location">
    <subcellularLocation>
        <location evidence="17">Mitochondrion inner membrane</location>
        <topology evidence="17">Multi-pass membrane protein</topology>
    </subcellularLocation>
    <subcellularLocation>
        <location evidence="2">Mitochondrion membrane</location>
        <topology evidence="2">Multi-pass membrane protein</topology>
    </subcellularLocation>
</comment>
<keyword evidence="6 17" id="KW-0813">Transport</keyword>
<evidence type="ECO:0000256" key="12">
    <source>
        <dbReference type="ARBA" id="ARBA00023027"/>
    </source>
</evidence>
<comment type="function">
    <text evidence="1">Core subunit of the mitochondrial membrane respiratory chain NADH dehydrogenase (Complex I) that is believed to belong to the minimal assembly required for catalysis. Complex I functions in the transfer of electrons from NADH to the respiratory chain. The immediate electron acceptor for the enzyme is believed to be ubiquinone.</text>
</comment>
<comment type="similarity">
    <text evidence="3 17">Belongs to the complex I subunit 4L family.</text>
</comment>
<dbReference type="GO" id="GO:0016651">
    <property type="term" value="F:oxidoreductase activity, acting on NAD(P)H"/>
    <property type="evidence" value="ECO:0007669"/>
    <property type="project" value="InterPro"/>
</dbReference>
<evidence type="ECO:0000256" key="3">
    <source>
        <dbReference type="ARBA" id="ARBA00010519"/>
    </source>
</evidence>
<keyword evidence="10 17" id="KW-0249">Electron transport</keyword>
<organism evidence="18">
    <name type="scientific">Rhopalapion longirostre</name>
    <dbReference type="NCBI Taxonomy" id="202169"/>
    <lineage>
        <taxon>Eukaryota</taxon>
        <taxon>Metazoa</taxon>
        <taxon>Ecdysozoa</taxon>
        <taxon>Arthropoda</taxon>
        <taxon>Hexapoda</taxon>
        <taxon>Insecta</taxon>
        <taxon>Pterygota</taxon>
        <taxon>Neoptera</taxon>
        <taxon>Endopterygota</taxon>
        <taxon>Coleoptera</taxon>
        <taxon>Polyphaga</taxon>
        <taxon>Cucujiformia</taxon>
        <taxon>Apionidae</taxon>
        <taxon>Rhopalapion</taxon>
    </lineage>
</organism>
<feature type="transmembrane region" description="Helical" evidence="17">
    <location>
        <begin position="56"/>
        <end position="80"/>
    </location>
</feature>
<evidence type="ECO:0000256" key="13">
    <source>
        <dbReference type="ARBA" id="ARBA00023075"/>
    </source>
</evidence>
<evidence type="ECO:0000256" key="2">
    <source>
        <dbReference type="ARBA" id="ARBA00004225"/>
    </source>
</evidence>
<dbReference type="PANTHER" id="PTHR11434">
    <property type="entry name" value="NADH-UBIQUINONE OXIDOREDUCTASE SUBUNIT ND4L"/>
    <property type="match status" value="1"/>
</dbReference>
<dbReference type="GO" id="GO:0005743">
    <property type="term" value="C:mitochondrial inner membrane"/>
    <property type="evidence" value="ECO:0007669"/>
    <property type="project" value="UniProtKB-SubCell"/>
</dbReference>
<protein>
    <recommendedName>
        <fullName evidence="5 17">NADH-ubiquinone oxidoreductase chain 4L</fullName>
        <ecNumber evidence="4 17">7.1.1.2</ecNumber>
    </recommendedName>
</protein>
<keyword evidence="15 17" id="KW-0472">Membrane</keyword>
<evidence type="ECO:0000256" key="11">
    <source>
        <dbReference type="ARBA" id="ARBA00022989"/>
    </source>
</evidence>
<dbReference type="Gene3D" id="1.10.287.3510">
    <property type="match status" value="1"/>
</dbReference>
<keyword evidence="9 17" id="KW-1278">Translocase</keyword>
<evidence type="ECO:0000256" key="7">
    <source>
        <dbReference type="ARBA" id="ARBA00022660"/>
    </source>
</evidence>
<name>J9PGU9_9CUCU</name>
<dbReference type="AlphaFoldDB" id="J9PGU9"/>
<dbReference type="InterPro" id="IPR039428">
    <property type="entry name" value="NUOK/Mnh_C1-like"/>
</dbReference>
<gene>
    <name evidence="18" type="primary">ND4L</name>
</gene>
<evidence type="ECO:0000256" key="4">
    <source>
        <dbReference type="ARBA" id="ARBA00012944"/>
    </source>
</evidence>
<keyword evidence="8 17" id="KW-0812">Transmembrane</keyword>
<comment type="catalytic activity">
    <reaction evidence="16 17">
        <text>a ubiquinone + NADH + 5 H(+)(in) = a ubiquinol + NAD(+) + 4 H(+)(out)</text>
        <dbReference type="Rhea" id="RHEA:29091"/>
        <dbReference type="Rhea" id="RHEA-COMP:9565"/>
        <dbReference type="Rhea" id="RHEA-COMP:9566"/>
        <dbReference type="ChEBI" id="CHEBI:15378"/>
        <dbReference type="ChEBI" id="CHEBI:16389"/>
        <dbReference type="ChEBI" id="CHEBI:17976"/>
        <dbReference type="ChEBI" id="CHEBI:57540"/>
        <dbReference type="ChEBI" id="CHEBI:57945"/>
        <dbReference type="EC" id="7.1.1.2"/>
    </reaction>
</comment>
<feature type="transmembrane region" description="Helical" evidence="17">
    <location>
        <begin position="6"/>
        <end position="21"/>
    </location>
</feature>
<keyword evidence="14 17" id="KW-0496">Mitochondrion</keyword>
<accession>J9PGU9</accession>
<keyword evidence="7 17" id="KW-0679">Respiratory chain</keyword>
<reference evidence="18" key="1">
    <citation type="submission" date="2011-06" db="EMBL/GenBank/DDBJ databases">
        <authorList>
            <person name="Haran J.M."/>
            <person name="Timmermans M.J.T.N."/>
            <person name="Vogler A.P."/>
        </authorList>
    </citation>
    <scope>NUCLEOTIDE SEQUENCE</scope>
</reference>
<dbReference type="EC" id="7.1.1.2" evidence="4 17"/>
<dbReference type="GO" id="GO:0042773">
    <property type="term" value="P:ATP synthesis coupled electron transport"/>
    <property type="evidence" value="ECO:0007669"/>
    <property type="project" value="UniProtKB-UniRule"/>
</dbReference>
<evidence type="ECO:0000256" key="14">
    <source>
        <dbReference type="ARBA" id="ARBA00023128"/>
    </source>
</evidence>
<comment type="function">
    <text evidence="17">Core subunit of the mitochondrial membrane respiratory chain NADH dehydrogenase (Complex I) which catalyzes electron transfer from NADH through the respiratory chain, using ubiquinone as an electron acceptor.</text>
</comment>
<dbReference type="GO" id="GO:0030964">
    <property type="term" value="C:NADH dehydrogenase complex"/>
    <property type="evidence" value="ECO:0007669"/>
    <property type="project" value="TreeGrafter"/>
</dbReference>
<reference evidence="18" key="2">
    <citation type="journal article" date="2013" name="Mol. Phylogenet. Evol.">
        <title>Mitogenome sequences stabilize the phylogenetics of weevils (Curculionoidea) and establish the monophyly of larval ectophagy.</title>
        <authorList>
            <person name="Haran J."/>
            <person name="Timmermans M.J."/>
            <person name="Vogler A.P."/>
        </authorList>
    </citation>
    <scope>NUCLEOTIDE SEQUENCE</scope>
</reference>
<keyword evidence="13 17" id="KW-0830">Ubiquinone</keyword>
<evidence type="ECO:0000256" key="16">
    <source>
        <dbReference type="ARBA" id="ARBA00049551"/>
    </source>
</evidence>
<dbReference type="PANTHER" id="PTHR11434:SF0">
    <property type="entry name" value="NADH-UBIQUINONE OXIDOREDUCTASE CHAIN 4L"/>
    <property type="match status" value="1"/>
</dbReference>
<evidence type="ECO:0000256" key="10">
    <source>
        <dbReference type="ARBA" id="ARBA00022982"/>
    </source>
</evidence>
<keyword evidence="11 17" id="KW-1133">Transmembrane helix</keyword>
<evidence type="ECO:0000256" key="1">
    <source>
        <dbReference type="ARBA" id="ARBA00003257"/>
    </source>
</evidence>
<evidence type="ECO:0000256" key="8">
    <source>
        <dbReference type="ARBA" id="ARBA00022692"/>
    </source>
</evidence>
<evidence type="ECO:0000256" key="17">
    <source>
        <dbReference type="RuleBase" id="RU004419"/>
    </source>
</evidence>
<keyword evidence="12 17" id="KW-0520">NAD</keyword>
<evidence type="ECO:0000256" key="9">
    <source>
        <dbReference type="ARBA" id="ARBA00022967"/>
    </source>
</evidence>
<proteinExistence type="inferred from homology"/>
<dbReference type="GO" id="GO:0008137">
    <property type="term" value="F:NADH dehydrogenase (ubiquinone) activity"/>
    <property type="evidence" value="ECO:0007669"/>
    <property type="project" value="UniProtKB-EC"/>
</dbReference>
<evidence type="ECO:0000313" key="18">
    <source>
        <dbReference type="EMBL" id="AEP27697.1"/>
    </source>
</evidence>
<evidence type="ECO:0000256" key="5">
    <source>
        <dbReference type="ARBA" id="ARBA00016612"/>
    </source>
</evidence>
<dbReference type="Pfam" id="PF00420">
    <property type="entry name" value="Oxidored_q2"/>
    <property type="match status" value="1"/>
</dbReference>
<dbReference type="EMBL" id="JN163967">
    <property type="protein sequence ID" value="AEP27697.1"/>
    <property type="molecule type" value="Genomic_DNA"/>
</dbReference>
<geneLocation type="mitochondrion" evidence="18"/>
<sequence length="95" mass="11173">MLIYYFVVIFMFIAGLVGFSLKRKHMLLMLLSLEFVVVSLFLMMIMSFSLMTYEYFFSMVYLTFSVCEGALGLAMLVLMIRTYGNDYIMTFSLLW</sequence>
<evidence type="ECO:0000256" key="6">
    <source>
        <dbReference type="ARBA" id="ARBA00022448"/>
    </source>
</evidence>
<feature type="transmembrane region" description="Helical" evidence="17">
    <location>
        <begin position="28"/>
        <end position="50"/>
    </location>
</feature>